<proteinExistence type="inferred from homology"/>
<evidence type="ECO:0000256" key="9">
    <source>
        <dbReference type="ARBA" id="ARBA00023204"/>
    </source>
</evidence>
<keyword evidence="3" id="KW-0515">Mutator protein</keyword>
<dbReference type="STRING" id="350054.Mflv_2154"/>
<dbReference type="AlphaFoldDB" id="A4T914"/>
<keyword evidence="9" id="KW-0234">DNA repair</keyword>
<dbReference type="CDD" id="cd03425">
    <property type="entry name" value="NUDIX_MutT_NudA_like"/>
    <property type="match status" value="1"/>
</dbReference>
<dbReference type="EC" id="3.6.1.55" evidence="11"/>
<gene>
    <name evidence="14" type="ordered locus">Mflv_2154</name>
</gene>
<dbReference type="eggNOG" id="COG1051">
    <property type="taxonomic scope" value="Bacteria"/>
</dbReference>
<evidence type="ECO:0000256" key="11">
    <source>
        <dbReference type="ARBA" id="ARBA00038905"/>
    </source>
</evidence>
<dbReference type="PANTHER" id="PTHR47707:SF1">
    <property type="entry name" value="NUDIX HYDROLASE FAMILY PROTEIN"/>
    <property type="match status" value="1"/>
</dbReference>
<evidence type="ECO:0000256" key="4">
    <source>
        <dbReference type="ARBA" id="ARBA00022705"/>
    </source>
</evidence>
<dbReference type="GO" id="GO:0046872">
    <property type="term" value="F:metal ion binding"/>
    <property type="evidence" value="ECO:0007669"/>
    <property type="project" value="UniProtKB-KW"/>
</dbReference>
<comment type="similarity">
    <text evidence="2 12">Belongs to the Nudix hydrolase family.</text>
</comment>
<dbReference type="Pfam" id="PF00293">
    <property type="entry name" value="NUDIX"/>
    <property type="match status" value="1"/>
</dbReference>
<dbReference type="GO" id="GO:0006281">
    <property type="term" value="P:DNA repair"/>
    <property type="evidence" value="ECO:0007669"/>
    <property type="project" value="UniProtKB-KW"/>
</dbReference>
<dbReference type="PROSITE" id="PS51462">
    <property type="entry name" value="NUDIX"/>
    <property type="match status" value="1"/>
</dbReference>
<dbReference type="EMBL" id="CP000656">
    <property type="protein sequence ID" value="ABP44632.1"/>
    <property type="molecule type" value="Genomic_DNA"/>
</dbReference>
<comment type="catalytic activity">
    <reaction evidence="10">
        <text>8-oxo-dGTP + H2O = 8-oxo-dGMP + diphosphate + H(+)</text>
        <dbReference type="Rhea" id="RHEA:31575"/>
        <dbReference type="ChEBI" id="CHEBI:15377"/>
        <dbReference type="ChEBI" id="CHEBI:15378"/>
        <dbReference type="ChEBI" id="CHEBI:33019"/>
        <dbReference type="ChEBI" id="CHEBI:63224"/>
        <dbReference type="ChEBI" id="CHEBI:77896"/>
        <dbReference type="EC" id="3.6.1.55"/>
    </reaction>
</comment>
<dbReference type="GO" id="GO:0035539">
    <property type="term" value="F:8-oxo-7,8-dihydrodeoxyguanosine triphosphate pyrophosphatase activity"/>
    <property type="evidence" value="ECO:0007669"/>
    <property type="project" value="UniProtKB-EC"/>
</dbReference>
<dbReference type="HOGENOM" id="CLU_1330715_0_0_11"/>
<dbReference type="InterPro" id="IPR000086">
    <property type="entry name" value="NUDIX_hydrolase_dom"/>
</dbReference>
<evidence type="ECO:0000259" key="13">
    <source>
        <dbReference type="PROSITE" id="PS51462"/>
    </source>
</evidence>
<evidence type="ECO:0000256" key="12">
    <source>
        <dbReference type="RuleBase" id="RU003476"/>
    </source>
</evidence>
<dbReference type="Gene3D" id="3.90.79.10">
    <property type="entry name" value="Nucleoside Triphosphate Pyrophosphohydrolase"/>
    <property type="match status" value="1"/>
</dbReference>
<dbReference type="SUPFAM" id="SSF55811">
    <property type="entry name" value="Nudix"/>
    <property type="match status" value="1"/>
</dbReference>
<dbReference type="PROSITE" id="PS00893">
    <property type="entry name" value="NUDIX_BOX"/>
    <property type="match status" value="1"/>
</dbReference>
<dbReference type="InterPro" id="IPR047127">
    <property type="entry name" value="MutT-like"/>
</dbReference>
<protein>
    <recommendedName>
        <fullName evidence="11">8-oxo-dGTP diphosphatase</fullName>
        <ecNumber evidence="11">3.6.1.55</ecNumber>
    </recommendedName>
</protein>
<dbReference type="PRINTS" id="PR00502">
    <property type="entry name" value="NUDIXFAMILY"/>
</dbReference>
<evidence type="ECO:0000256" key="3">
    <source>
        <dbReference type="ARBA" id="ARBA00022457"/>
    </source>
</evidence>
<accession>A4T914</accession>
<dbReference type="GO" id="GO:0008413">
    <property type="term" value="F:8-oxo-7,8-dihydroguanosine triphosphate pyrophosphatase activity"/>
    <property type="evidence" value="ECO:0007669"/>
    <property type="project" value="TreeGrafter"/>
</dbReference>
<dbReference type="PANTHER" id="PTHR47707">
    <property type="entry name" value="8-OXO-DGTP DIPHOSPHATASE"/>
    <property type="match status" value="1"/>
</dbReference>
<reference evidence="14" key="1">
    <citation type="submission" date="2007-04" db="EMBL/GenBank/DDBJ databases">
        <authorList>
            <consortium name="US DOE Joint Genome Institute"/>
            <person name="Copeland A."/>
            <person name="Lucas S."/>
            <person name="Lapidus A."/>
            <person name="Barry K."/>
            <person name="Detter J.C."/>
            <person name="Glavina del Rio T."/>
            <person name="Hammon N."/>
            <person name="Israni S."/>
            <person name="Dalin E."/>
            <person name="Tice H."/>
            <person name="Pitluck S."/>
            <person name="Chain P."/>
            <person name="Malfatti S."/>
            <person name="Shin M."/>
            <person name="Vergez L."/>
            <person name="Schmutz J."/>
            <person name="Larimer F."/>
            <person name="Land M."/>
            <person name="Hauser L."/>
            <person name="Kyrpides N."/>
            <person name="Mikhailova N."/>
            <person name="Miller C."/>
            <person name="Richardson P."/>
        </authorList>
    </citation>
    <scope>NUCLEOTIDE SEQUENCE</scope>
    <source>
        <strain evidence="14">PYR-GCK</strain>
    </source>
</reference>
<evidence type="ECO:0000256" key="8">
    <source>
        <dbReference type="ARBA" id="ARBA00022842"/>
    </source>
</evidence>
<evidence type="ECO:0000256" key="2">
    <source>
        <dbReference type="ARBA" id="ARBA00005582"/>
    </source>
</evidence>
<reference evidence="14" key="2">
    <citation type="journal article" date="2013" name="PLoS ONE">
        <title>A Gene Expression Study of the Activities of Aromatic Ring-Cleavage Dioxygenases in Mycobacterium gilvum PYR-GCK to Changes in Salinity and pH during Pyrene Degradation.</title>
        <authorList>
            <person name="Badejo A.C."/>
            <person name="Badejo A.O."/>
            <person name="Shin K.H."/>
            <person name="Chai Y.G."/>
        </authorList>
    </citation>
    <scope>NUCLEOTIDE SEQUENCE [LARGE SCALE GENOMIC DNA]</scope>
    <source>
        <strain evidence="14">PYR-GCK</strain>
    </source>
</reference>
<feature type="domain" description="Nudix hydrolase" evidence="13">
    <location>
        <begin position="60"/>
        <end position="191"/>
    </location>
</feature>
<evidence type="ECO:0000256" key="10">
    <source>
        <dbReference type="ARBA" id="ARBA00035861"/>
    </source>
</evidence>
<evidence type="ECO:0000256" key="1">
    <source>
        <dbReference type="ARBA" id="ARBA00001946"/>
    </source>
</evidence>
<comment type="cofactor">
    <cofactor evidence="1">
        <name>Mg(2+)</name>
        <dbReference type="ChEBI" id="CHEBI:18420"/>
    </cofactor>
</comment>
<keyword evidence="6" id="KW-0227">DNA damage</keyword>
<keyword evidence="4" id="KW-0235">DNA replication</keyword>
<sequence>MVFALGVLADAPDRVDAVEKRGELDRSSQRPVGALPTVELGQNGVHLFVSQYSHAFDGIPSSPMSNLIVVAGALIEHGALLVAQRARPPELAGLWELPGGKVTPPESDESALARELNEELGIDVTVGPRIGADVALSATTTLRAYVVTRTRGAVTAHDHRALRWVRADEIPSLPWVPADRAWLPDLVGLLAGNNLTQSGSGTDTDG</sequence>
<dbReference type="GO" id="GO:0006260">
    <property type="term" value="P:DNA replication"/>
    <property type="evidence" value="ECO:0007669"/>
    <property type="project" value="UniProtKB-KW"/>
</dbReference>
<name>A4T914_MYCGI</name>
<dbReference type="GO" id="GO:0044715">
    <property type="term" value="F:8-oxo-dGDP phosphatase activity"/>
    <property type="evidence" value="ECO:0007669"/>
    <property type="project" value="TreeGrafter"/>
</dbReference>
<dbReference type="InterPro" id="IPR020476">
    <property type="entry name" value="Nudix_hydrolase"/>
</dbReference>
<dbReference type="GO" id="GO:0044716">
    <property type="term" value="F:8-oxo-GDP phosphatase activity"/>
    <property type="evidence" value="ECO:0007669"/>
    <property type="project" value="TreeGrafter"/>
</dbReference>
<evidence type="ECO:0000313" key="14">
    <source>
        <dbReference type="EMBL" id="ABP44632.1"/>
    </source>
</evidence>
<keyword evidence="5" id="KW-0479">Metal-binding</keyword>
<evidence type="ECO:0000256" key="7">
    <source>
        <dbReference type="ARBA" id="ARBA00022801"/>
    </source>
</evidence>
<keyword evidence="8" id="KW-0460">Magnesium</keyword>
<keyword evidence="7 12" id="KW-0378">Hydrolase</keyword>
<evidence type="ECO:0000256" key="6">
    <source>
        <dbReference type="ARBA" id="ARBA00022763"/>
    </source>
</evidence>
<dbReference type="InterPro" id="IPR015797">
    <property type="entry name" value="NUDIX_hydrolase-like_dom_sf"/>
</dbReference>
<evidence type="ECO:0000256" key="5">
    <source>
        <dbReference type="ARBA" id="ARBA00022723"/>
    </source>
</evidence>
<dbReference type="InterPro" id="IPR020084">
    <property type="entry name" value="NUDIX_hydrolase_CS"/>
</dbReference>
<organism evidence="14">
    <name type="scientific">Mycolicibacterium gilvum (strain PYR-GCK)</name>
    <name type="common">Mycobacterium gilvum (strain PYR-GCK)</name>
    <dbReference type="NCBI Taxonomy" id="350054"/>
    <lineage>
        <taxon>Bacteria</taxon>
        <taxon>Bacillati</taxon>
        <taxon>Actinomycetota</taxon>
        <taxon>Actinomycetes</taxon>
        <taxon>Mycobacteriales</taxon>
        <taxon>Mycobacteriaceae</taxon>
        <taxon>Mycolicibacterium</taxon>
    </lineage>
</organism>
<dbReference type="KEGG" id="mgi:Mflv_2154"/>